<keyword evidence="1" id="KW-0812">Transmembrane</keyword>
<dbReference type="GeneID" id="85444331"/>
<keyword evidence="1" id="KW-0472">Membrane</keyword>
<dbReference type="Proteomes" id="UP001230504">
    <property type="component" value="Unassembled WGS sequence"/>
</dbReference>
<comment type="caution">
    <text evidence="2">The sequence shown here is derived from an EMBL/GenBank/DDBJ whole genome shotgun (WGS) entry which is preliminary data.</text>
</comment>
<sequence>METKHGTPRLSLTSSSTQNQVWVKGTDDKVPADVTLLSLIPSLGVMPSLYTSYVATQSVNPVNDLPYISLRLRLALLLYLITLLPTGIKDFTTKPYRYKLYKVGYN</sequence>
<feature type="transmembrane region" description="Helical" evidence="1">
    <location>
        <begin position="30"/>
        <end position="50"/>
    </location>
</feature>
<proteinExistence type="predicted"/>
<name>A0AAD8PZR2_9PEZI</name>
<gene>
    <name evidence="2" type="ORF">LY79DRAFT_580287</name>
</gene>
<dbReference type="AlphaFoldDB" id="A0AAD8PZR2"/>
<evidence type="ECO:0000313" key="2">
    <source>
        <dbReference type="EMBL" id="KAK1590112.1"/>
    </source>
</evidence>
<dbReference type="EMBL" id="JAHLJV010000034">
    <property type="protein sequence ID" value="KAK1590112.1"/>
    <property type="molecule type" value="Genomic_DNA"/>
</dbReference>
<accession>A0AAD8PZR2</accession>
<reference evidence="2" key="1">
    <citation type="submission" date="2021-06" db="EMBL/GenBank/DDBJ databases">
        <title>Comparative genomics, transcriptomics and evolutionary studies reveal genomic signatures of adaptation to plant cell wall in hemibiotrophic fungi.</title>
        <authorList>
            <consortium name="DOE Joint Genome Institute"/>
            <person name="Baroncelli R."/>
            <person name="Diaz J.F."/>
            <person name="Benocci T."/>
            <person name="Peng M."/>
            <person name="Battaglia E."/>
            <person name="Haridas S."/>
            <person name="Andreopoulos W."/>
            <person name="Labutti K."/>
            <person name="Pangilinan J."/>
            <person name="Floch G.L."/>
            <person name="Makela M.R."/>
            <person name="Henrissat B."/>
            <person name="Grigoriev I.V."/>
            <person name="Crouch J.A."/>
            <person name="De Vries R.P."/>
            <person name="Sukno S.A."/>
            <person name="Thon M.R."/>
        </authorList>
    </citation>
    <scope>NUCLEOTIDE SEQUENCE</scope>
    <source>
        <strain evidence="2">CBS 125086</strain>
    </source>
</reference>
<protein>
    <submittedName>
        <fullName evidence="2">Uncharacterized protein</fullName>
    </submittedName>
</protein>
<organism evidence="2 3">
    <name type="scientific">Colletotrichum navitas</name>
    <dbReference type="NCBI Taxonomy" id="681940"/>
    <lineage>
        <taxon>Eukaryota</taxon>
        <taxon>Fungi</taxon>
        <taxon>Dikarya</taxon>
        <taxon>Ascomycota</taxon>
        <taxon>Pezizomycotina</taxon>
        <taxon>Sordariomycetes</taxon>
        <taxon>Hypocreomycetidae</taxon>
        <taxon>Glomerellales</taxon>
        <taxon>Glomerellaceae</taxon>
        <taxon>Colletotrichum</taxon>
        <taxon>Colletotrichum graminicola species complex</taxon>
    </lineage>
</organism>
<feature type="transmembrane region" description="Helical" evidence="1">
    <location>
        <begin position="70"/>
        <end position="88"/>
    </location>
</feature>
<keyword evidence="3" id="KW-1185">Reference proteome</keyword>
<evidence type="ECO:0000313" key="3">
    <source>
        <dbReference type="Proteomes" id="UP001230504"/>
    </source>
</evidence>
<dbReference type="RefSeq" id="XP_060413624.1">
    <property type="nucleotide sequence ID" value="XM_060560091.1"/>
</dbReference>
<keyword evidence="1" id="KW-1133">Transmembrane helix</keyword>
<evidence type="ECO:0000256" key="1">
    <source>
        <dbReference type="SAM" id="Phobius"/>
    </source>
</evidence>